<accession>A0A510XAX0</accession>
<organism evidence="2 3">
    <name type="scientific">Bisbaumannia pacifica</name>
    <dbReference type="NCBI Taxonomy" id="77098"/>
    <lineage>
        <taxon>Bacteria</taxon>
        <taxon>Pseudomonadati</taxon>
        <taxon>Pseudomonadota</taxon>
        <taxon>Gammaproteobacteria</taxon>
        <taxon>Oceanospirillales</taxon>
        <taxon>Halomonadaceae</taxon>
        <taxon>Bisbaumannia</taxon>
    </lineage>
</organism>
<feature type="region of interest" description="Disordered" evidence="1">
    <location>
        <begin position="55"/>
        <end position="75"/>
    </location>
</feature>
<keyword evidence="3" id="KW-1185">Reference proteome</keyword>
<dbReference type="AlphaFoldDB" id="A0A510XAX0"/>
<name>A0A510XAX0_9GAMM</name>
<sequence>MAAITRARVSGLTKRVPFTTWDTVETETPAAFATSVIVTIASLRQCAREMPIVPGGMLRIRDPGHHRPAPHKITP</sequence>
<evidence type="ECO:0000313" key="3">
    <source>
        <dbReference type="Proteomes" id="UP000321275"/>
    </source>
</evidence>
<comment type="caution">
    <text evidence="2">The sequence shown here is derived from an EMBL/GenBank/DDBJ whole genome shotgun (WGS) entry which is preliminary data.</text>
</comment>
<protein>
    <submittedName>
        <fullName evidence="2">Uncharacterized protein</fullName>
    </submittedName>
</protein>
<gene>
    <name evidence="2" type="ORF">HPA02_28550</name>
</gene>
<evidence type="ECO:0000256" key="1">
    <source>
        <dbReference type="SAM" id="MobiDB-lite"/>
    </source>
</evidence>
<feature type="compositionally biased region" description="Basic residues" evidence="1">
    <location>
        <begin position="66"/>
        <end position="75"/>
    </location>
</feature>
<proteinExistence type="predicted"/>
<dbReference type="Proteomes" id="UP000321275">
    <property type="component" value="Unassembled WGS sequence"/>
</dbReference>
<dbReference type="EMBL" id="BJUK01000040">
    <property type="protein sequence ID" value="GEK48572.1"/>
    <property type="molecule type" value="Genomic_DNA"/>
</dbReference>
<reference evidence="2 3" key="1">
    <citation type="submission" date="2019-07" db="EMBL/GenBank/DDBJ databases">
        <title>Whole genome shotgun sequence of Halomonas pacifica NBRC 102220.</title>
        <authorList>
            <person name="Hosoyama A."/>
            <person name="Uohara A."/>
            <person name="Ohji S."/>
            <person name="Ichikawa N."/>
        </authorList>
    </citation>
    <scope>NUCLEOTIDE SEQUENCE [LARGE SCALE GENOMIC DNA]</scope>
    <source>
        <strain evidence="2 3">NBRC 102220</strain>
    </source>
</reference>
<evidence type="ECO:0000313" key="2">
    <source>
        <dbReference type="EMBL" id="GEK48572.1"/>
    </source>
</evidence>